<keyword evidence="7" id="KW-1185">Reference proteome</keyword>
<dbReference type="Gene3D" id="3.40.630.20">
    <property type="entry name" value="Peptidase C15, pyroglutamyl peptidase I-like"/>
    <property type="match status" value="1"/>
</dbReference>
<dbReference type="InterPro" id="IPR016125">
    <property type="entry name" value="Peptidase_C15-like"/>
</dbReference>
<reference evidence="7" key="1">
    <citation type="submission" date="2017-02" db="EMBL/GenBank/DDBJ databases">
        <title>Comparative genomics and description of representatives of a novel lineage of planctomycetes thriving in anoxic sediments.</title>
        <authorList>
            <person name="Spring S."/>
            <person name="Bunk B."/>
            <person name="Sproer C."/>
        </authorList>
    </citation>
    <scope>NUCLEOTIDE SEQUENCE [LARGE SCALE GENOMIC DNA]</scope>
    <source>
        <strain evidence="7">ST-NAGAB-D1</strain>
    </source>
</reference>
<evidence type="ECO:0000256" key="1">
    <source>
        <dbReference type="ARBA" id="ARBA00006641"/>
    </source>
</evidence>
<dbReference type="EMBL" id="CP019791">
    <property type="protein sequence ID" value="AQT67465.1"/>
    <property type="molecule type" value="Genomic_DNA"/>
</dbReference>
<sequence length="255" mass="27563" precursor="true">MKPTTIIIALTALALTSAGCTTADRPTVLLTGFWPPSNEMLRPFSPDPELNGGTWAGQNWRNLGCDVYAYFPTFPNGTDANPAGTGTFRVDYQAVSADLDRLTRKHRPRAIIAFGRGDGPWEIEYNAINRTEWVDDYSAPTQPTSDTAITTSAPARVLNLTLPAQQIADAVNAADLPLTAWVDWTGHPGSFLCNYTAYKVAQYQRANSSPDSPNPCTAAGFIHIAPNVPTKTAQTAAKITLQQVITSLKANKPKK</sequence>
<dbReference type="KEGG" id="alus:STSP2_00612"/>
<comment type="similarity">
    <text evidence="1">Belongs to the peptidase C15 family.</text>
</comment>
<evidence type="ECO:0000313" key="6">
    <source>
        <dbReference type="EMBL" id="AQT67465.1"/>
    </source>
</evidence>
<dbReference type="GO" id="GO:0006508">
    <property type="term" value="P:proteolysis"/>
    <property type="evidence" value="ECO:0007669"/>
    <property type="project" value="UniProtKB-KW"/>
</dbReference>
<proteinExistence type="inferred from homology"/>
<gene>
    <name evidence="6" type="ORF">STSP2_00612</name>
</gene>
<evidence type="ECO:0000256" key="5">
    <source>
        <dbReference type="SAM" id="SignalP"/>
    </source>
</evidence>
<dbReference type="OrthoDB" id="280966at2"/>
<name>A0A1U9NI26_9BACT</name>
<feature type="chain" id="PRO_5012459816" evidence="5">
    <location>
        <begin position="24"/>
        <end position="255"/>
    </location>
</feature>
<dbReference type="InterPro" id="IPR036440">
    <property type="entry name" value="Peptidase_C15-like_sf"/>
</dbReference>
<feature type="signal peptide" evidence="5">
    <location>
        <begin position="1"/>
        <end position="23"/>
    </location>
</feature>
<dbReference type="GO" id="GO:0008234">
    <property type="term" value="F:cysteine-type peptidase activity"/>
    <property type="evidence" value="ECO:0007669"/>
    <property type="project" value="UniProtKB-KW"/>
</dbReference>
<keyword evidence="5" id="KW-0732">Signal</keyword>
<dbReference type="STRING" id="1936003.STSP2_00612"/>
<evidence type="ECO:0000256" key="3">
    <source>
        <dbReference type="ARBA" id="ARBA00022801"/>
    </source>
</evidence>
<evidence type="ECO:0000256" key="4">
    <source>
        <dbReference type="ARBA" id="ARBA00022807"/>
    </source>
</evidence>
<dbReference type="Proteomes" id="UP000189674">
    <property type="component" value="Chromosome"/>
</dbReference>
<evidence type="ECO:0000313" key="7">
    <source>
        <dbReference type="Proteomes" id="UP000189674"/>
    </source>
</evidence>
<dbReference type="SUPFAM" id="SSF53182">
    <property type="entry name" value="Pyrrolidone carboxyl peptidase (pyroglutamate aminopeptidase)"/>
    <property type="match status" value="1"/>
</dbReference>
<keyword evidence="4" id="KW-0788">Thiol protease</keyword>
<dbReference type="Pfam" id="PF01470">
    <property type="entry name" value="Peptidase_C15"/>
    <property type="match status" value="1"/>
</dbReference>
<keyword evidence="3" id="KW-0378">Hydrolase</keyword>
<evidence type="ECO:0000256" key="2">
    <source>
        <dbReference type="ARBA" id="ARBA00022670"/>
    </source>
</evidence>
<dbReference type="AlphaFoldDB" id="A0A1U9NI26"/>
<organism evidence="6 7">
    <name type="scientific">Anaerohalosphaera lusitana</name>
    <dbReference type="NCBI Taxonomy" id="1936003"/>
    <lineage>
        <taxon>Bacteria</taxon>
        <taxon>Pseudomonadati</taxon>
        <taxon>Planctomycetota</taxon>
        <taxon>Phycisphaerae</taxon>
        <taxon>Sedimentisphaerales</taxon>
        <taxon>Anaerohalosphaeraceae</taxon>
        <taxon>Anaerohalosphaera</taxon>
    </lineage>
</organism>
<dbReference type="RefSeq" id="WP_146659728.1">
    <property type="nucleotide sequence ID" value="NZ_CP019791.1"/>
</dbReference>
<accession>A0A1U9NI26</accession>
<protein>
    <submittedName>
        <fullName evidence="6">Pyrrolidone-carboxylate peptidase</fullName>
    </submittedName>
</protein>
<dbReference type="PROSITE" id="PS51257">
    <property type="entry name" value="PROKAR_LIPOPROTEIN"/>
    <property type="match status" value="1"/>
</dbReference>
<keyword evidence="2" id="KW-0645">Protease</keyword>